<name>A0A7D4NL06_9GAMM</name>
<sequence>MHWFNRVPRIFLAFVAQLLALGFLALAVLAATYFIKPPYGDWILLTVQAVLAVLFSRLLGLPRWWGWIQLLFPYLLYLAVSSGINPLFGLLLALMVWLLFKNAFTESVPLYLSNETARRALALLAKEAESTRFIDLGCGFGANVAFMSKQPEIKISDGVETALLSVLLAKLRVALSGGTVLAQDIWKTNLSEYDLVYAFLSPQPMSRLWEKLLRELPDEAVFVSNSFAVPGVEPSEIWSLDDRRQTQFYIYKMSGFKMGSQSNQGTAGIKGEVE</sequence>
<evidence type="ECO:0008006" key="7">
    <source>
        <dbReference type="Google" id="ProtNLM"/>
    </source>
</evidence>
<keyword evidence="1" id="KW-0489">Methyltransferase</keyword>
<dbReference type="PANTHER" id="PTHR13610:SF11">
    <property type="entry name" value="METHYLTRANSFERASE DOMAIN-CONTAINING PROTEIN"/>
    <property type="match status" value="1"/>
</dbReference>
<gene>
    <name evidence="5" type="ORF">HQN79_09070</name>
</gene>
<dbReference type="GO" id="GO:0032259">
    <property type="term" value="P:methylation"/>
    <property type="evidence" value="ECO:0007669"/>
    <property type="project" value="UniProtKB-KW"/>
</dbReference>
<keyword evidence="6" id="KW-1185">Reference proteome</keyword>
<organism evidence="5 6">
    <name type="scientific">Thiomicrorhabdus xiamenensis</name>
    <dbReference type="NCBI Taxonomy" id="2739063"/>
    <lineage>
        <taxon>Bacteria</taxon>
        <taxon>Pseudomonadati</taxon>
        <taxon>Pseudomonadota</taxon>
        <taxon>Gammaproteobacteria</taxon>
        <taxon>Thiotrichales</taxon>
        <taxon>Piscirickettsiaceae</taxon>
        <taxon>Thiomicrorhabdus</taxon>
    </lineage>
</organism>
<protein>
    <recommendedName>
        <fullName evidence="7">Class I SAM-dependent methyltransferase</fullName>
    </recommendedName>
</protein>
<evidence type="ECO:0000256" key="1">
    <source>
        <dbReference type="ARBA" id="ARBA00022603"/>
    </source>
</evidence>
<keyword evidence="3" id="KW-0949">S-adenosyl-L-methionine</keyword>
<dbReference type="SUPFAM" id="SSF53335">
    <property type="entry name" value="S-adenosyl-L-methionine-dependent methyltransferases"/>
    <property type="match status" value="1"/>
</dbReference>
<keyword evidence="2" id="KW-0808">Transferase</keyword>
<dbReference type="RefSeq" id="WP_173285785.1">
    <property type="nucleotide sequence ID" value="NZ_CP054020.1"/>
</dbReference>
<evidence type="ECO:0000313" key="6">
    <source>
        <dbReference type="Proteomes" id="UP000504724"/>
    </source>
</evidence>
<accession>A0A7D4NL06</accession>
<feature type="transmembrane region" description="Helical" evidence="4">
    <location>
        <begin position="40"/>
        <end position="59"/>
    </location>
</feature>
<proteinExistence type="predicted"/>
<dbReference type="Gene3D" id="3.40.50.150">
    <property type="entry name" value="Vaccinia Virus protein VP39"/>
    <property type="match status" value="1"/>
</dbReference>
<dbReference type="InterPro" id="IPR026170">
    <property type="entry name" value="FAM173A/B"/>
</dbReference>
<evidence type="ECO:0000313" key="5">
    <source>
        <dbReference type="EMBL" id="QKI89709.1"/>
    </source>
</evidence>
<dbReference type="KEGG" id="txa:HQN79_09070"/>
<evidence type="ECO:0000256" key="4">
    <source>
        <dbReference type="SAM" id="Phobius"/>
    </source>
</evidence>
<keyword evidence="4" id="KW-0812">Transmembrane</keyword>
<reference evidence="5 6" key="1">
    <citation type="submission" date="2020-05" db="EMBL/GenBank/DDBJ databases">
        <title>Thiomicrorhabdus sediminis sp.nov. and Thiomicrorhabdus xiamenensis sp.nov., novel sulfur-oxidizing bacteria isolated from coastal sediment.</title>
        <authorList>
            <person name="Liu X."/>
        </authorList>
    </citation>
    <scope>NUCLEOTIDE SEQUENCE [LARGE SCALE GENOMIC DNA]</scope>
    <source>
        <strain evidence="5 6">G2</strain>
    </source>
</reference>
<dbReference type="InterPro" id="IPR029063">
    <property type="entry name" value="SAM-dependent_MTases_sf"/>
</dbReference>
<feature type="transmembrane region" description="Helical" evidence="4">
    <location>
        <begin position="71"/>
        <end position="100"/>
    </location>
</feature>
<evidence type="ECO:0000256" key="3">
    <source>
        <dbReference type="ARBA" id="ARBA00022691"/>
    </source>
</evidence>
<dbReference type="EMBL" id="CP054020">
    <property type="protein sequence ID" value="QKI89709.1"/>
    <property type="molecule type" value="Genomic_DNA"/>
</dbReference>
<evidence type="ECO:0000256" key="2">
    <source>
        <dbReference type="ARBA" id="ARBA00022679"/>
    </source>
</evidence>
<dbReference type="PANTHER" id="PTHR13610">
    <property type="entry name" value="METHYLTRANSFERASE DOMAIN-CONTAINING PROTEIN"/>
    <property type="match status" value="1"/>
</dbReference>
<dbReference type="GO" id="GO:0016279">
    <property type="term" value="F:protein-lysine N-methyltransferase activity"/>
    <property type="evidence" value="ECO:0007669"/>
    <property type="project" value="InterPro"/>
</dbReference>
<keyword evidence="4" id="KW-0472">Membrane</keyword>
<keyword evidence="4" id="KW-1133">Transmembrane helix</keyword>
<dbReference type="AlphaFoldDB" id="A0A7D4NL06"/>
<dbReference type="Proteomes" id="UP000504724">
    <property type="component" value="Chromosome"/>
</dbReference>